<dbReference type="EMBL" id="FOTW01000016">
    <property type="protein sequence ID" value="SFM27282.1"/>
    <property type="molecule type" value="Genomic_DNA"/>
</dbReference>
<feature type="domain" description="Pyridoxamine 5'-phosphate oxidase N-terminal" evidence="1">
    <location>
        <begin position="36"/>
        <end position="155"/>
    </location>
</feature>
<dbReference type="InterPro" id="IPR024029">
    <property type="entry name" value="Pyridox_Oxase_FMN-dep"/>
</dbReference>
<reference evidence="2 3" key="1">
    <citation type="submission" date="2016-10" db="EMBL/GenBank/DDBJ databases">
        <authorList>
            <person name="de Groot N.N."/>
        </authorList>
    </citation>
    <scope>NUCLEOTIDE SEQUENCE [LARGE SCALE GENOMIC DNA]</scope>
    <source>
        <strain evidence="2 3">ATCC 43154</strain>
    </source>
</reference>
<dbReference type="SUPFAM" id="SSF50475">
    <property type="entry name" value="FMN-binding split barrel"/>
    <property type="match status" value="1"/>
</dbReference>
<dbReference type="AlphaFoldDB" id="A0A1I4PHI3"/>
<accession>A0A1I4PHI3</accession>
<gene>
    <name evidence="2" type="ORF">SAMN02982985_03425</name>
</gene>
<proteinExistence type="predicted"/>
<dbReference type="PANTHER" id="PTHR42815:SF2">
    <property type="entry name" value="FAD-BINDING, PUTATIVE (AFU_ORTHOLOGUE AFUA_6G07600)-RELATED"/>
    <property type="match status" value="1"/>
</dbReference>
<evidence type="ECO:0000313" key="2">
    <source>
        <dbReference type="EMBL" id="SFM27282.1"/>
    </source>
</evidence>
<dbReference type="NCBIfam" id="TIGR04025">
    <property type="entry name" value="PPOX_FMN_DR2398"/>
    <property type="match status" value="1"/>
</dbReference>
<dbReference type="STRING" id="758825.SAMN02982985_03425"/>
<evidence type="ECO:0000313" key="3">
    <source>
        <dbReference type="Proteomes" id="UP000199470"/>
    </source>
</evidence>
<dbReference type="PANTHER" id="PTHR42815">
    <property type="entry name" value="FAD-BINDING, PUTATIVE (AFU_ORTHOLOGUE AFUA_6G07600)-RELATED"/>
    <property type="match status" value="1"/>
</dbReference>
<evidence type="ECO:0000259" key="1">
    <source>
        <dbReference type="Pfam" id="PF01243"/>
    </source>
</evidence>
<name>A0A1I4PHI3_9BURK</name>
<dbReference type="InterPro" id="IPR011576">
    <property type="entry name" value="Pyridox_Oxase_N"/>
</dbReference>
<keyword evidence="3" id="KW-1185">Reference proteome</keyword>
<protein>
    <recommendedName>
        <fullName evidence="1">Pyridoxamine 5'-phosphate oxidase N-terminal domain-containing protein</fullName>
    </recommendedName>
</protein>
<dbReference type="Proteomes" id="UP000199470">
    <property type="component" value="Unassembled WGS sequence"/>
</dbReference>
<organism evidence="2 3">
    <name type="scientific">Rugamonas rubra</name>
    <dbReference type="NCBI Taxonomy" id="758825"/>
    <lineage>
        <taxon>Bacteria</taxon>
        <taxon>Pseudomonadati</taxon>
        <taxon>Pseudomonadota</taxon>
        <taxon>Betaproteobacteria</taxon>
        <taxon>Burkholderiales</taxon>
        <taxon>Oxalobacteraceae</taxon>
        <taxon>Telluria group</taxon>
        <taxon>Rugamonas</taxon>
    </lineage>
</organism>
<dbReference type="Pfam" id="PF01243">
    <property type="entry name" value="PNPOx_N"/>
    <property type="match status" value="1"/>
</dbReference>
<dbReference type="InterPro" id="IPR012349">
    <property type="entry name" value="Split_barrel_FMN-bd"/>
</dbReference>
<dbReference type="Gene3D" id="2.30.110.10">
    <property type="entry name" value="Electron Transport, Fmn-binding Protein, Chain A"/>
    <property type="match status" value="1"/>
</dbReference>
<sequence>MIQLDPNYAVSDIDTLERLYGAPAAASVKKEVAYVHPQYRKFIEAAPFVLLATSGSEGMDLSPRGDSAGFVRVHDANTLLLPDRRGNNRIDSLRNILHDPRVALLFVIPGIGETLRVVGKASIHLDPDLLTTFCVDGKPPRSVLVIKVEAVFFQCSRAVLRSSLWDHSRHVARDDLPSPGKILAEVSDGAIDGLKYDADLPERLKSTMY</sequence>